<protein>
    <submittedName>
        <fullName evidence="4">AarF/UbiB family protein</fullName>
    </submittedName>
</protein>
<accession>A0AAE3LJ32</accession>
<sequence length="560" mass="62851">MATLAQSVKNYSKFIGFILKYYNTDIFKKVSDEATANTAAEQAAPASEDEYNKPEELVEDLKKLGPTFVKLGQLLSTRPDFLPDDYLEALATLQDDVESIPYADIEKIVESELGVRMSAAFASFDTEPLASASIGQVHKAVLRSGREVAVKIQRPGIRKKFLEDLSSLKEMTALAVKHSKTARKYSIDSILDEMQHILLNELDYIREAQSLQIIGENLQKFRLLLVPAPVMDYTTSRVLTMDFVDGKKVTKITPYERMEHNYGPVVDDFVKAYLKQVIVDGFAHADPHPGNVNITRDHKIALMDMGMVARFSPLMQDKLMALVLAIGMKNGDEITDTLLDISKYNPAQADLDAFRKKVNRLAMDAQSTSANDLQMGKLIMKMTRIAADEEIKIAPEINILGKILLNMDQIVAVLKPDYNLQQAIKDYAGKMMQAKLRQELLPENILSNLVELKKLGKHLPERLNKITENLARNEFSMKIEAIDEKRFTDGFQKVANRITLGLIITGMIIGAAMMMRIPTRFTILGYPGIAMIFFLAAAVSSLLLAYNIIFSDENFKKKKK</sequence>
<dbReference type="InterPro" id="IPR050154">
    <property type="entry name" value="UbiB_kinase"/>
</dbReference>
<proteinExistence type="inferred from homology"/>
<evidence type="ECO:0000259" key="3">
    <source>
        <dbReference type="Pfam" id="PF03109"/>
    </source>
</evidence>
<name>A0AAE3LJ32_9BACT</name>
<dbReference type="CDD" id="cd05121">
    <property type="entry name" value="ABC1_ADCK3-like"/>
    <property type="match status" value="1"/>
</dbReference>
<evidence type="ECO:0000313" key="5">
    <source>
        <dbReference type="Proteomes" id="UP001209317"/>
    </source>
</evidence>
<keyword evidence="2" id="KW-1133">Transmembrane helix</keyword>
<evidence type="ECO:0000313" key="4">
    <source>
        <dbReference type="EMBL" id="MCU7693014.1"/>
    </source>
</evidence>
<feature type="transmembrane region" description="Helical" evidence="2">
    <location>
        <begin position="529"/>
        <end position="550"/>
    </location>
</feature>
<dbReference type="EMBL" id="JAOTPL010000001">
    <property type="protein sequence ID" value="MCU7693014.1"/>
    <property type="molecule type" value="Genomic_DNA"/>
</dbReference>
<keyword evidence="5" id="KW-1185">Reference proteome</keyword>
<dbReference type="AlphaFoldDB" id="A0AAE3LJ32"/>
<dbReference type="InterPro" id="IPR004147">
    <property type="entry name" value="ABC1_dom"/>
</dbReference>
<keyword evidence="2" id="KW-0472">Membrane</keyword>
<dbReference type="InterPro" id="IPR011009">
    <property type="entry name" value="Kinase-like_dom_sf"/>
</dbReference>
<dbReference type="PANTHER" id="PTHR10566">
    <property type="entry name" value="CHAPERONE-ACTIVITY OF BC1 COMPLEX CABC1 -RELATED"/>
    <property type="match status" value="1"/>
</dbReference>
<evidence type="ECO:0000256" key="1">
    <source>
        <dbReference type="ARBA" id="ARBA00009670"/>
    </source>
</evidence>
<dbReference type="SUPFAM" id="SSF56112">
    <property type="entry name" value="Protein kinase-like (PK-like)"/>
    <property type="match status" value="1"/>
</dbReference>
<feature type="domain" description="ABC1 atypical kinase-like" evidence="3">
    <location>
        <begin position="93"/>
        <end position="335"/>
    </location>
</feature>
<feature type="transmembrane region" description="Helical" evidence="2">
    <location>
        <begin position="494"/>
        <end position="517"/>
    </location>
</feature>
<dbReference type="RefSeq" id="WP_263036502.1">
    <property type="nucleotide sequence ID" value="NZ_JAOTPL010000001.1"/>
</dbReference>
<reference evidence="4" key="1">
    <citation type="submission" date="2022-10" db="EMBL/GenBank/DDBJ databases">
        <authorList>
            <person name="Kim H.S."/>
            <person name="Kim J.-S."/>
            <person name="Suh M.K."/>
            <person name="Eom M.K."/>
            <person name="Lee J.-S."/>
        </authorList>
    </citation>
    <scope>NUCLEOTIDE SEQUENCE</scope>
    <source>
        <strain evidence="4">LIP-5</strain>
    </source>
</reference>
<dbReference type="Pfam" id="PF03109">
    <property type="entry name" value="ABC1"/>
    <property type="match status" value="1"/>
</dbReference>
<gene>
    <name evidence="4" type="ORF">OD355_00630</name>
</gene>
<organism evidence="4 5">
    <name type="scientific">Haoranjiania flava</name>
    <dbReference type="NCBI Taxonomy" id="1856322"/>
    <lineage>
        <taxon>Bacteria</taxon>
        <taxon>Pseudomonadati</taxon>
        <taxon>Bacteroidota</taxon>
        <taxon>Chitinophagia</taxon>
        <taxon>Chitinophagales</taxon>
        <taxon>Chitinophagaceae</taxon>
        <taxon>Haoranjiania</taxon>
    </lineage>
</organism>
<comment type="similarity">
    <text evidence="1">Belongs to the protein kinase superfamily. ADCK protein kinase family.</text>
</comment>
<dbReference type="Proteomes" id="UP001209317">
    <property type="component" value="Unassembled WGS sequence"/>
</dbReference>
<comment type="caution">
    <text evidence="4">The sequence shown here is derived from an EMBL/GenBank/DDBJ whole genome shotgun (WGS) entry which is preliminary data.</text>
</comment>
<evidence type="ECO:0000256" key="2">
    <source>
        <dbReference type="SAM" id="Phobius"/>
    </source>
</evidence>
<keyword evidence="2" id="KW-0812">Transmembrane</keyword>
<dbReference type="PANTHER" id="PTHR10566:SF113">
    <property type="entry name" value="PROTEIN ACTIVITY OF BC1 COMPLEX KINASE 7, CHLOROPLASTIC"/>
    <property type="match status" value="1"/>
</dbReference>